<name>A0A498KJQ0_MALDO</name>
<evidence type="ECO:0000256" key="1">
    <source>
        <dbReference type="SAM" id="MobiDB-lite"/>
    </source>
</evidence>
<evidence type="ECO:0000313" key="3">
    <source>
        <dbReference type="Proteomes" id="UP000290289"/>
    </source>
</evidence>
<comment type="caution">
    <text evidence="2">The sequence shown here is derived from an EMBL/GenBank/DDBJ whole genome shotgun (WGS) entry which is preliminary data.</text>
</comment>
<dbReference type="EMBL" id="RDQH01000327">
    <property type="protein sequence ID" value="RXI07656.1"/>
    <property type="molecule type" value="Genomic_DNA"/>
</dbReference>
<keyword evidence="3" id="KW-1185">Reference proteome</keyword>
<gene>
    <name evidence="2" type="ORF">DVH24_005429</name>
</gene>
<accession>A0A498KJQ0</accession>
<evidence type="ECO:0000313" key="2">
    <source>
        <dbReference type="EMBL" id="RXI07656.1"/>
    </source>
</evidence>
<dbReference type="Proteomes" id="UP000290289">
    <property type="component" value="Chromosome 1"/>
</dbReference>
<organism evidence="2 3">
    <name type="scientific">Malus domestica</name>
    <name type="common">Apple</name>
    <name type="synonym">Pyrus malus</name>
    <dbReference type="NCBI Taxonomy" id="3750"/>
    <lineage>
        <taxon>Eukaryota</taxon>
        <taxon>Viridiplantae</taxon>
        <taxon>Streptophyta</taxon>
        <taxon>Embryophyta</taxon>
        <taxon>Tracheophyta</taxon>
        <taxon>Spermatophyta</taxon>
        <taxon>Magnoliopsida</taxon>
        <taxon>eudicotyledons</taxon>
        <taxon>Gunneridae</taxon>
        <taxon>Pentapetalae</taxon>
        <taxon>rosids</taxon>
        <taxon>fabids</taxon>
        <taxon>Rosales</taxon>
        <taxon>Rosaceae</taxon>
        <taxon>Amygdaloideae</taxon>
        <taxon>Maleae</taxon>
        <taxon>Malus</taxon>
    </lineage>
</organism>
<proteinExistence type="predicted"/>
<sequence length="59" mass="6419">MSLSRKTVLCDARIDHMRGQCLEGGRDNPKRSACGPGREDEGYCTGLTDVRPPNPDANT</sequence>
<dbReference type="AlphaFoldDB" id="A0A498KJQ0"/>
<feature type="region of interest" description="Disordered" evidence="1">
    <location>
        <begin position="24"/>
        <end position="59"/>
    </location>
</feature>
<reference evidence="2 3" key="1">
    <citation type="submission" date="2018-10" db="EMBL/GenBank/DDBJ databases">
        <title>A high-quality apple genome assembly.</title>
        <authorList>
            <person name="Hu J."/>
        </authorList>
    </citation>
    <scope>NUCLEOTIDE SEQUENCE [LARGE SCALE GENOMIC DNA]</scope>
    <source>
        <strain evidence="3">cv. HFTH1</strain>
        <tissue evidence="2">Young leaf</tissue>
    </source>
</reference>
<protein>
    <submittedName>
        <fullName evidence="2">Uncharacterized protein</fullName>
    </submittedName>
</protein>